<evidence type="ECO:0000256" key="3">
    <source>
        <dbReference type="ARBA" id="ARBA00022691"/>
    </source>
</evidence>
<keyword evidence="1 5" id="KW-0489">Methyltransferase</keyword>
<evidence type="ECO:0000256" key="1">
    <source>
        <dbReference type="ARBA" id="ARBA00022603"/>
    </source>
</evidence>
<keyword evidence="2 5" id="KW-0808">Transferase</keyword>
<feature type="active site" evidence="5">
    <location>
        <position position="75"/>
    </location>
</feature>
<dbReference type="GO" id="GO:0032259">
    <property type="term" value="P:methylation"/>
    <property type="evidence" value="ECO:0007669"/>
    <property type="project" value="UniProtKB-KW"/>
</dbReference>
<dbReference type="RefSeq" id="WP_075726251.1">
    <property type="nucleotide sequence ID" value="NZ_LTDM01000019.1"/>
</dbReference>
<keyword evidence="3 5" id="KW-0949">S-adenosyl-L-methionine</keyword>
<dbReference type="AlphaFoldDB" id="A0A1U7M620"/>
<dbReference type="GO" id="GO:0044027">
    <property type="term" value="P:negative regulation of gene expression via chromosomal CpG island methylation"/>
    <property type="evidence" value="ECO:0007669"/>
    <property type="project" value="TreeGrafter"/>
</dbReference>
<dbReference type="Pfam" id="PF00145">
    <property type="entry name" value="DNA_methylase"/>
    <property type="match status" value="1"/>
</dbReference>
<comment type="similarity">
    <text evidence="5 6">Belongs to the class I-like SAM-binding methyltransferase superfamily. C5-methyltransferase family.</text>
</comment>
<evidence type="ECO:0000256" key="5">
    <source>
        <dbReference type="PROSITE-ProRule" id="PRU01016"/>
    </source>
</evidence>
<dbReference type="PROSITE" id="PS00094">
    <property type="entry name" value="C5_MTASE_1"/>
    <property type="match status" value="1"/>
</dbReference>
<dbReference type="REBASE" id="193715">
    <property type="entry name" value="M1.Tcr6911ORF12710P"/>
</dbReference>
<dbReference type="PANTHER" id="PTHR10629:SF52">
    <property type="entry name" value="DNA (CYTOSINE-5)-METHYLTRANSFERASE 1"/>
    <property type="match status" value="1"/>
</dbReference>
<dbReference type="InterPro" id="IPR050390">
    <property type="entry name" value="C5-Methyltransferase"/>
</dbReference>
<dbReference type="NCBIfam" id="TIGR00675">
    <property type="entry name" value="dcm"/>
    <property type="match status" value="1"/>
</dbReference>
<dbReference type="GO" id="GO:0009307">
    <property type="term" value="P:DNA restriction-modification system"/>
    <property type="evidence" value="ECO:0007669"/>
    <property type="project" value="UniProtKB-KW"/>
</dbReference>
<evidence type="ECO:0000256" key="6">
    <source>
        <dbReference type="RuleBase" id="RU000416"/>
    </source>
</evidence>
<gene>
    <name evidence="8" type="primary">haeIIIM_2</name>
    <name evidence="8" type="ORF">TICRE_12710</name>
</gene>
<dbReference type="Proteomes" id="UP000186112">
    <property type="component" value="Unassembled WGS sequence"/>
</dbReference>
<dbReference type="PROSITE" id="PS51679">
    <property type="entry name" value="SAM_MT_C5"/>
    <property type="match status" value="1"/>
</dbReference>
<dbReference type="Gene3D" id="3.90.120.10">
    <property type="entry name" value="DNA Methylase, subunit A, domain 2"/>
    <property type="match status" value="1"/>
</dbReference>
<sequence>MKVIDLFSGCGGLSYGFIKDGFQIKRAVEFDASIANTYILNHPEVDMIVDDIQNIDQAEVFTQGDADVIIGGPPCQGFSMAGARIRTGFIDDPRNYLFKHYFNVVKTVKPKIFIMENVKGIMTMQGGKIFDEILRIFSDEELLEGQSYKTYHRLVKAVDFGIPQKRERMIIIGTLLNEVDFDRVWQQTKEEIERDYPLYFHNVTIADAISNLPKTTSDGIISNPEIQTEYQRYLACDSSTLNNHTKTNHSKVAVDRMKKVDNGENFTVLDEKINSIHSGSYGRLSWDDQAPTITTRFDTPAGGRFIHPVENRTLSPREAARIQSFPDDFIFYGNKTSICKQIGNAVPPKISYFLARFVRNILNEEV</sequence>
<dbReference type="GO" id="GO:0003677">
    <property type="term" value="F:DNA binding"/>
    <property type="evidence" value="ECO:0007669"/>
    <property type="project" value="TreeGrafter"/>
</dbReference>
<dbReference type="PANTHER" id="PTHR10629">
    <property type="entry name" value="CYTOSINE-SPECIFIC METHYLTRANSFERASE"/>
    <property type="match status" value="1"/>
</dbReference>
<organism evidence="8 9">
    <name type="scientific">Tissierella creatinophila DSM 6911</name>
    <dbReference type="NCBI Taxonomy" id="1123403"/>
    <lineage>
        <taxon>Bacteria</taxon>
        <taxon>Bacillati</taxon>
        <taxon>Bacillota</taxon>
        <taxon>Tissierellia</taxon>
        <taxon>Tissierellales</taxon>
        <taxon>Tissierellaceae</taxon>
        <taxon>Tissierella</taxon>
    </lineage>
</organism>
<evidence type="ECO:0000256" key="4">
    <source>
        <dbReference type="ARBA" id="ARBA00022747"/>
    </source>
</evidence>
<dbReference type="InterPro" id="IPR018117">
    <property type="entry name" value="C5_DNA_meth_AS"/>
</dbReference>
<dbReference type="GO" id="GO:0003886">
    <property type="term" value="F:DNA (cytosine-5-)-methyltransferase activity"/>
    <property type="evidence" value="ECO:0007669"/>
    <property type="project" value="UniProtKB-EC"/>
</dbReference>
<dbReference type="EC" id="2.1.1.37" evidence="7"/>
<accession>A0A1U7M620</accession>
<dbReference type="InterPro" id="IPR001525">
    <property type="entry name" value="C5_MeTfrase"/>
</dbReference>
<dbReference type="SUPFAM" id="SSF53335">
    <property type="entry name" value="S-adenosyl-L-methionine-dependent methyltransferases"/>
    <property type="match status" value="1"/>
</dbReference>
<evidence type="ECO:0000256" key="7">
    <source>
        <dbReference type="RuleBase" id="RU000417"/>
    </source>
</evidence>
<protein>
    <recommendedName>
        <fullName evidence="7">Cytosine-specific methyltransferase</fullName>
        <ecNumber evidence="7">2.1.1.37</ecNumber>
    </recommendedName>
</protein>
<dbReference type="PRINTS" id="PR00105">
    <property type="entry name" value="C5METTRFRASE"/>
</dbReference>
<comment type="catalytic activity">
    <reaction evidence="7">
        <text>a 2'-deoxycytidine in DNA + S-adenosyl-L-methionine = a 5-methyl-2'-deoxycytidine in DNA + S-adenosyl-L-homocysteine + H(+)</text>
        <dbReference type="Rhea" id="RHEA:13681"/>
        <dbReference type="Rhea" id="RHEA-COMP:11369"/>
        <dbReference type="Rhea" id="RHEA-COMP:11370"/>
        <dbReference type="ChEBI" id="CHEBI:15378"/>
        <dbReference type="ChEBI" id="CHEBI:57856"/>
        <dbReference type="ChEBI" id="CHEBI:59789"/>
        <dbReference type="ChEBI" id="CHEBI:85452"/>
        <dbReference type="ChEBI" id="CHEBI:85454"/>
        <dbReference type="EC" id="2.1.1.37"/>
    </reaction>
</comment>
<comment type="caution">
    <text evidence="8">The sequence shown here is derived from an EMBL/GenBank/DDBJ whole genome shotgun (WGS) entry which is preliminary data.</text>
</comment>
<dbReference type="InterPro" id="IPR029063">
    <property type="entry name" value="SAM-dependent_MTases_sf"/>
</dbReference>
<dbReference type="EMBL" id="LTDM01000019">
    <property type="protein sequence ID" value="OLS02731.1"/>
    <property type="molecule type" value="Genomic_DNA"/>
</dbReference>
<dbReference type="Gene3D" id="3.40.50.150">
    <property type="entry name" value="Vaccinia Virus protein VP39"/>
    <property type="match status" value="1"/>
</dbReference>
<evidence type="ECO:0000313" key="9">
    <source>
        <dbReference type="Proteomes" id="UP000186112"/>
    </source>
</evidence>
<evidence type="ECO:0000256" key="2">
    <source>
        <dbReference type="ARBA" id="ARBA00022679"/>
    </source>
</evidence>
<dbReference type="OrthoDB" id="9813719at2"/>
<keyword evidence="4" id="KW-0680">Restriction system</keyword>
<evidence type="ECO:0000313" key="8">
    <source>
        <dbReference type="EMBL" id="OLS02731.1"/>
    </source>
</evidence>
<name>A0A1U7M620_TISCR</name>
<proteinExistence type="inferred from homology"/>
<reference evidence="8 9" key="1">
    <citation type="submission" date="2016-02" db="EMBL/GenBank/DDBJ databases">
        <title>Genome sequence of Tissierella creatinophila DSM 6911.</title>
        <authorList>
            <person name="Poehlein A."/>
            <person name="Daniel R."/>
        </authorList>
    </citation>
    <scope>NUCLEOTIDE SEQUENCE [LARGE SCALE GENOMIC DNA]</scope>
    <source>
        <strain evidence="8 9">DSM 6911</strain>
    </source>
</reference>
<keyword evidence="9" id="KW-1185">Reference proteome</keyword>